<feature type="transmembrane region" description="Helical" evidence="5">
    <location>
        <begin position="152"/>
        <end position="171"/>
    </location>
</feature>
<proteinExistence type="predicted"/>
<reference evidence="6" key="1">
    <citation type="journal article" date="2020" name="Stud. Mycol.">
        <title>101 Dothideomycetes genomes: a test case for predicting lifestyles and emergence of pathogens.</title>
        <authorList>
            <person name="Haridas S."/>
            <person name="Albert R."/>
            <person name="Binder M."/>
            <person name="Bloem J."/>
            <person name="Labutti K."/>
            <person name="Salamov A."/>
            <person name="Andreopoulos B."/>
            <person name="Baker S."/>
            <person name="Barry K."/>
            <person name="Bills G."/>
            <person name="Bluhm B."/>
            <person name="Cannon C."/>
            <person name="Castanera R."/>
            <person name="Culley D."/>
            <person name="Daum C."/>
            <person name="Ezra D."/>
            <person name="Gonzalez J."/>
            <person name="Henrissat B."/>
            <person name="Kuo A."/>
            <person name="Liang C."/>
            <person name="Lipzen A."/>
            <person name="Lutzoni F."/>
            <person name="Magnuson J."/>
            <person name="Mondo S."/>
            <person name="Nolan M."/>
            <person name="Ohm R."/>
            <person name="Pangilinan J."/>
            <person name="Park H.-J."/>
            <person name="Ramirez L."/>
            <person name="Alfaro M."/>
            <person name="Sun H."/>
            <person name="Tritt A."/>
            <person name="Yoshinaga Y."/>
            <person name="Zwiers L.-H."/>
            <person name="Turgeon B."/>
            <person name="Goodwin S."/>
            <person name="Spatafora J."/>
            <person name="Crous P."/>
            <person name="Grigoriev I."/>
        </authorList>
    </citation>
    <scope>NUCLEOTIDE SEQUENCE</scope>
    <source>
        <strain evidence="6">CBS 133067</strain>
    </source>
</reference>
<evidence type="ECO:0000256" key="1">
    <source>
        <dbReference type="ARBA" id="ARBA00004141"/>
    </source>
</evidence>
<keyword evidence="2 5" id="KW-0812">Transmembrane</keyword>
<evidence type="ECO:0000256" key="2">
    <source>
        <dbReference type="ARBA" id="ARBA00022692"/>
    </source>
</evidence>
<dbReference type="GO" id="GO:0005768">
    <property type="term" value="C:endosome"/>
    <property type="evidence" value="ECO:0007669"/>
    <property type="project" value="TreeGrafter"/>
</dbReference>
<name>A0A9P4I9P7_9PEZI</name>
<dbReference type="AlphaFoldDB" id="A0A9P4I9P7"/>
<dbReference type="GO" id="GO:0045332">
    <property type="term" value="P:phospholipid translocation"/>
    <property type="evidence" value="ECO:0007669"/>
    <property type="project" value="TreeGrafter"/>
</dbReference>
<dbReference type="GO" id="GO:0005802">
    <property type="term" value="C:trans-Golgi network"/>
    <property type="evidence" value="ECO:0007669"/>
    <property type="project" value="TreeGrafter"/>
</dbReference>
<dbReference type="EMBL" id="ML978130">
    <property type="protein sequence ID" value="KAF2096033.1"/>
    <property type="molecule type" value="Genomic_DNA"/>
</dbReference>
<dbReference type="OrthoDB" id="292213at2759"/>
<dbReference type="Proteomes" id="UP000799772">
    <property type="component" value="Unassembled WGS sequence"/>
</dbReference>
<dbReference type="PANTHER" id="PTHR14856:SF9">
    <property type="entry name" value="PQ-LOOP REPEAT-CONTAINING PROTEIN 1"/>
    <property type="match status" value="1"/>
</dbReference>
<dbReference type="Gene3D" id="1.20.1280.290">
    <property type="match status" value="2"/>
</dbReference>
<comment type="caution">
    <text evidence="6">The sequence shown here is derived from an EMBL/GenBank/DDBJ whole genome shotgun (WGS) entry which is preliminary data.</text>
</comment>
<feature type="transmembrane region" description="Helical" evidence="5">
    <location>
        <begin position="6"/>
        <end position="25"/>
    </location>
</feature>
<keyword evidence="4 5" id="KW-0472">Membrane</keyword>
<evidence type="ECO:0000256" key="5">
    <source>
        <dbReference type="SAM" id="Phobius"/>
    </source>
</evidence>
<evidence type="ECO:0008006" key="8">
    <source>
        <dbReference type="Google" id="ProtNLM"/>
    </source>
</evidence>
<dbReference type="InterPro" id="IPR052241">
    <property type="entry name" value="SLC66/Scramblase_ANY1"/>
</dbReference>
<accession>A0A9P4I9P7</accession>
<sequence>MALIHWLITHLTPLFIVASPILSYGDQINSMHKSRSSAGFSLDIPLIMLTASILKIFYWFGARFDLALLLQAILMIIVQVVLLHVALTHRPNATISHKPFEGILPEYQPFPRPYDFWQWRPHRPYWQFIAVFSATLLVLQLVLGTYAVYTDVLGYLGLAIEAVLPLPQIMANHRRRSCKGFRISVLITWLLGDASKLSYFFLSSGSAVPLAFRMCGLFQAGCDCFLGVQYWMYGDGEVRRDGILSPVLEREMEFVKT</sequence>
<gene>
    <name evidence="6" type="ORF">NA57DRAFT_43645</name>
</gene>
<dbReference type="FunFam" id="1.20.1280.290:FF:000005">
    <property type="entry name" value="PQ-loop repeat-containing protein 1"/>
    <property type="match status" value="1"/>
</dbReference>
<keyword evidence="3 5" id="KW-1133">Transmembrane helix</keyword>
<dbReference type="PANTHER" id="PTHR14856">
    <property type="entry name" value="PQ-LOOP REPEAT-CONTAINING PROTEIN 1-LIKE PROTEIN"/>
    <property type="match status" value="1"/>
</dbReference>
<dbReference type="GO" id="GO:0005829">
    <property type="term" value="C:cytosol"/>
    <property type="evidence" value="ECO:0007669"/>
    <property type="project" value="GOC"/>
</dbReference>
<dbReference type="GO" id="GO:0042147">
    <property type="term" value="P:retrograde transport, endosome to Golgi"/>
    <property type="evidence" value="ECO:0007669"/>
    <property type="project" value="TreeGrafter"/>
</dbReference>
<feature type="transmembrane region" description="Helical" evidence="5">
    <location>
        <begin position="125"/>
        <end position="146"/>
    </location>
</feature>
<organism evidence="6 7">
    <name type="scientific">Rhizodiscina lignyota</name>
    <dbReference type="NCBI Taxonomy" id="1504668"/>
    <lineage>
        <taxon>Eukaryota</taxon>
        <taxon>Fungi</taxon>
        <taxon>Dikarya</taxon>
        <taxon>Ascomycota</taxon>
        <taxon>Pezizomycotina</taxon>
        <taxon>Dothideomycetes</taxon>
        <taxon>Pleosporomycetidae</taxon>
        <taxon>Aulographales</taxon>
        <taxon>Rhizodiscinaceae</taxon>
        <taxon>Rhizodiscina</taxon>
    </lineage>
</organism>
<dbReference type="Pfam" id="PF04193">
    <property type="entry name" value="PQ-loop"/>
    <property type="match status" value="1"/>
</dbReference>
<feature type="transmembrane region" description="Helical" evidence="5">
    <location>
        <begin position="37"/>
        <end position="60"/>
    </location>
</feature>
<keyword evidence="7" id="KW-1185">Reference proteome</keyword>
<dbReference type="InterPro" id="IPR006603">
    <property type="entry name" value="PQ-loop_rpt"/>
</dbReference>
<dbReference type="SMART" id="SM00679">
    <property type="entry name" value="CTNS"/>
    <property type="match status" value="1"/>
</dbReference>
<evidence type="ECO:0000256" key="3">
    <source>
        <dbReference type="ARBA" id="ARBA00022989"/>
    </source>
</evidence>
<evidence type="ECO:0000313" key="7">
    <source>
        <dbReference type="Proteomes" id="UP000799772"/>
    </source>
</evidence>
<comment type="subcellular location">
    <subcellularLocation>
        <location evidence="1">Membrane</location>
        <topology evidence="1">Multi-pass membrane protein</topology>
    </subcellularLocation>
</comment>
<evidence type="ECO:0000256" key="4">
    <source>
        <dbReference type="ARBA" id="ARBA00023136"/>
    </source>
</evidence>
<protein>
    <recommendedName>
        <fullName evidence="8">PQ loop repeat protein</fullName>
    </recommendedName>
</protein>
<dbReference type="GO" id="GO:0016020">
    <property type="term" value="C:membrane"/>
    <property type="evidence" value="ECO:0007669"/>
    <property type="project" value="UniProtKB-SubCell"/>
</dbReference>
<feature type="transmembrane region" description="Helical" evidence="5">
    <location>
        <begin position="66"/>
        <end position="87"/>
    </location>
</feature>
<evidence type="ECO:0000313" key="6">
    <source>
        <dbReference type="EMBL" id="KAF2096033.1"/>
    </source>
</evidence>